<feature type="region of interest" description="Disordered" evidence="1">
    <location>
        <begin position="1"/>
        <end position="23"/>
    </location>
</feature>
<dbReference type="EMBL" id="CP089983">
    <property type="protein sequence ID" value="WXB06680.1"/>
    <property type="molecule type" value="Genomic_DNA"/>
</dbReference>
<keyword evidence="4" id="KW-1185">Reference proteome</keyword>
<proteinExistence type="predicted"/>
<accession>A0ABZ2L7C8</accession>
<dbReference type="InterPro" id="IPR053728">
    <property type="entry name" value="Alginate_Permeability_Chnl"/>
</dbReference>
<evidence type="ECO:0000313" key="3">
    <source>
        <dbReference type="EMBL" id="WXB06680.1"/>
    </source>
</evidence>
<gene>
    <name evidence="3" type="ORF">LVJ94_05460</name>
</gene>
<dbReference type="InterPro" id="IPR025388">
    <property type="entry name" value="Alginate_export_dom"/>
</dbReference>
<name>A0ABZ2L7C8_9BACT</name>
<evidence type="ECO:0000259" key="2">
    <source>
        <dbReference type="Pfam" id="PF13372"/>
    </source>
</evidence>
<feature type="domain" description="Alginate export" evidence="2">
    <location>
        <begin position="60"/>
        <end position="449"/>
    </location>
</feature>
<dbReference type="Proteomes" id="UP001374803">
    <property type="component" value="Chromosome"/>
</dbReference>
<evidence type="ECO:0000313" key="4">
    <source>
        <dbReference type="Proteomes" id="UP001374803"/>
    </source>
</evidence>
<evidence type="ECO:0000256" key="1">
    <source>
        <dbReference type="SAM" id="MobiDB-lite"/>
    </source>
</evidence>
<organism evidence="3 4">
    <name type="scientific">Pendulispora rubella</name>
    <dbReference type="NCBI Taxonomy" id="2741070"/>
    <lineage>
        <taxon>Bacteria</taxon>
        <taxon>Pseudomonadati</taxon>
        <taxon>Myxococcota</taxon>
        <taxon>Myxococcia</taxon>
        <taxon>Myxococcales</taxon>
        <taxon>Sorangiineae</taxon>
        <taxon>Pendulisporaceae</taxon>
        <taxon>Pendulispora</taxon>
    </lineage>
</organism>
<protein>
    <submittedName>
        <fullName evidence="3">Alginate export family protein</fullName>
    </submittedName>
</protein>
<dbReference type="RefSeq" id="WP_394836336.1">
    <property type="nucleotide sequence ID" value="NZ_CP089929.1"/>
</dbReference>
<reference evidence="3" key="1">
    <citation type="submission" date="2021-12" db="EMBL/GenBank/DDBJ databases">
        <title>Discovery of the Pendulisporaceae a myxobacterial family with distinct sporulation behavior and unique specialized metabolism.</title>
        <authorList>
            <person name="Garcia R."/>
            <person name="Popoff A."/>
            <person name="Bader C.D."/>
            <person name="Loehr J."/>
            <person name="Walesch S."/>
            <person name="Walt C."/>
            <person name="Boldt J."/>
            <person name="Bunk B."/>
            <person name="Haeckl F.J.F.P.J."/>
            <person name="Gunesch A.P."/>
            <person name="Birkelbach J."/>
            <person name="Nuebel U."/>
            <person name="Pietschmann T."/>
            <person name="Bach T."/>
            <person name="Mueller R."/>
        </authorList>
    </citation>
    <scope>NUCLEOTIDE SEQUENCE</scope>
    <source>
        <strain evidence="3">MSr11367</strain>
    </source>
</reference>
<dbReference type="Gene3D" id="2.40.160.100">
    <property type="match status" value="1"/>
</dbReference>
<sequence length="458" mass="50434">MLNASALRAAPPEAVPGGRLGRPGTPQMIRWTEDWTAPPSEDASLLDRIRHIPIHGDSTYLSIGGEARYYYTHNTHTELGTLENDGNYGLAERFRLIADLHVGPAFRIFTEVGTDQEYGEKILTPPNESGPDLRQAFLDGRVPLDGAGSLTIRLGRFEMPLGSGKLVSIRDLNVRRLFNGVRATYTLPGILRVDGFDVRPVLLLDQPFDDGSVAGQSFRGIYATVFLKALKLPLSFDSYIYRFERDQARMHGVAGADKRNTYGVRLYGQSHGLDYDLELVGQSGTFADMGIRAWAVLSEGGYTLDEIPSTPRVFIRANAFSGDRSASDRMVNTFVAVSPKAPLFTGADVGWFTFSNVVDAFPGLTSNPIPQVELTLGPQFFWRQTSNDGLYTMGGFPLALHPSSSRFLGTSFNLEADWRVNRYLLLQLFATYLALSDAARSAGGMSASFVGFLVQFRF</sequence>
<dbReference type="Pfam" id="PF13372">
    <property type="entry name" value="Alginate_exp"/>
    <property type="match status" value="1"/>
</dbReference>